<sequence>MLEVSRSCICPRNSADESDEALFVGLSRDLRVATLEKLLSCARLQSPTWPTIHVDECRHQGTVPYPLPYPAALADAHMSDTHTSWLPMMLSFEVKRIET</sequence>
<gene>
    <name evidence="1" type="ORF">CCMP2556_LOCUS15477</name>
</gene>
<protein>
    <submittedName>
        <fullName evidence="1">Uncharacterized protein</fullName>
    </submittedName>
</protein>
<keyword evidence="2" id="KW-1185">Reference proteome</keyword>
<name>A0ABP0KB95_9DINO</name>
<dbReference type="Proteomes" id="UP001642484">
    <property type="component" value="Unassembled WGS sequence"/>
</dbReference>
<organism evidence="1 2">
    <name type="scientific">Durusdinium trenchii</name>
    <dbReference type="NCBI Taxonomy" id="1381693"/>
    <lineage>
        <taxon>Eukaryota</taxon>
        <taxon>Sar</taxon>
        <taxon>Alveolata</taxon>
        <taxon>Dinophyceae</taxon>
        <taxon>Suessiales</taxon>
        <taxon>Symbiodiniaceae</taxon>
        <taxon>Durusdinium</taxon>
    </lineage>
</organism>
<evidence type="ECO:0000313" key="1">
    <source>
        <dbReference type="EMBL" id="CAK9024075.1"/>
    </source>
</evidence>
<evidence type="ECO:0000313" key="2">
    <source>
        <dbReference type="Proteomes" id="UP001642484"/>
    </source>
</evidence>
<reference evidence="1 2" key="1">
    <citation type="submission" date="2024-02" db="EMBL/GenBank/DDBJ databases">
        <authorList>
            <person name="Chen Y."/>
            <person name="Shah S."/>
            <person name="Dougan E. K."/>
            <person name="Thang M."/>
            <person name="Chan C."/>
        </authorList>
    </citation>
    <scope>NUCLEOTIDE SEQUENCE [LARGE SCALE GENOMIC DNA]</scope>
</reference>
<proteinExistence type="predicted"/>
<dbReference type="EMBL" id="CAXAMN010008114">
    <property type="protein sequence ID" value="CAK9024075.1"/>
    <property type="molecule type" value="Genomic_DNA"/>
</dbReference>
<accession>A0ABP0KB95</accession>
<comment type="caution">
    <text evidence="1">The sequence shown here is derived from an EMBL/GenBank/DDBJ whole genome shotgun (WGS) entry which is preliminary data.</text>
</comment>